<keyword evidence="3 6" id="KW-0812">Transmembrane</keyword>
<comment type="caution">
    <text evidence="8">The sequence shown here is derived from an EMBL/GenBank/DDBJ whole genome shotgun (WGS) entry which is preliminary data.</text>
</comment>
<evidence type="ECO:0000256" key="5">
    <source>
        <dbReference type="ARBA" id="ARBA00023136"/>
    </source>
</evidence>
<dbReference type="InterPro" id="IPR025199">
    <property type="entry name" value="FtsK_4TM"/>
</dbReference>
<evidence type="ECO:0000256" key="6">
    <source>
        <dbReference type="SAM" id="Phobius"/>
    </source>
</evidence>
<evidence type="ECO:0000256" key="4">
    <source>
        <dbReference type="ARBA" id="ARBA00022989"/>
    </source>
</evidence>
<keyword evidence="4 6" id="KW-1133">Transmembrane helix</keyword>
<evidence type="ECO:0000259" key="7">
    <source>
        <dbReference type="Pfam" id="PF13491"/>
    </source>
</evidence>
<feature type="domain" description="DNA translocase FtsK 4TM region" evidence="7">
    <location>
        <begin position="25"/>
        <end position="199"/>
    </location>
</feature>
<accession>X0XCH8</accession>
<sequence>VRIRRAMMSKTKSKEKQPLNLQLNQHLREGLLILASALALFLLLSLVSYHKTDPGFFHLSSHHHIVNTGGRIGAWFSDVFFMLFGYMAYVFPFMLAWSAGLFLRALPERPGFDQRTFVLRSIGFLIILIAGSGIASLQFAEFNAHLPYTAGGMLGHIVGVNLSAALNISGSSLLLLALFCSGITLFTGLSWIALMDALGKYTLQLFSITINVIRWLSHTVKFKYQTYKAARIKKAKQEKAAFKPLKV</sequence>
<feature type="transmembrane region" description="Helical" evidence="6">
    <location>
        <begin position="173"/>
        <end position="195"/>
    </location>
</feature>
<evidence type="ECO:0000256" key="2">
    <source>
        <dbReference type="ARBA" id="ARBA00022475"/>
    </source>
</evidence>
<keyword evidence="5 6" id="KW-0472">Membrane</keyword>
<proteinExistence type="predicted"/>
<dbReference type="GO" id="GO:0005886">
    <property type="term" value="C:plasma membrane"/>
    <property type="evidence" value="ECO:0007669"/>
    <property type="project" value="UniProtKB-SubCell"/>
</dbReference>
<comment type="subcellular location">
    <subcellularLocation>
        <location evidence="1">Cell membrane</location>
        <topology evidence="1">Multi-pass membrane protein</topology>
    </subcellularLocation>
</comment>
<feature type="non-terminal residue" evidence="8">
    <location>
        <position position="247"/>
    </location>
</feature>
<dbReference type="EMBL" id="BARS01046227">
    <property type="protein sequence ID" value="GAG40795.1"/>
    <property type="molecule type" value="Genomic_DNA"/>
</dbReference>
<organism evidence="8">
    <name type="scientific">marine sediment metagenome</name>
    <dbReference type="NCBI Taxonomy" id="412755"/>
    <lineage>
        <taxon>unclassified sequences</taxon>
        <taxon>metagenomes</taxon>
        <taxon>ecological metagenomes</taxon>
    </lineage>
</organism>
<gene>
    <name evidence="8" type="ORF">S01H1_69607</name>
</gene>
<evidence type="ECO:0000313" key="8">
    <source>
        <dbReference type="EMBL" id="GAG40795.1"/>
    </source>
</evidence>
<feature type="transmembrane region" description="Helical" evidence="6">
    <location>
        <begin position="146"/>
        <end position="166"/>
    </location>
</feature>
<reference evidence="8" key="1">
    <citation type="journal article" date="2014" name="Front. Microbiol.">
        <title>High frequency of phylogenetically diverse reductive dehalogenase-homologous genes in deep subseafloor sedimentary metagenomes.</title>
        <authorList>
            <person name="Kawai M."/>
            <person name="Futagami T."/>
            <person name="Toyoda A."/>
            <person name="Takaki Y."/>
            <person name="Nishi S."/>
            <person name="Hori S."/>
            <person name="Arai W."/>
            <person name="Tsubouchi T."/>
            <person name="Morono Y."/>
            <person name="Uchiyama I."/>
            <person name="Ito T."/>
            <person name="Fujiyama A."/>
            <person name="Inagaki F."/>
            <person name="Takami H."/>
        </authorList>
    </citation>
    <scope>NUCLEOTIDE SEQUENCE</scope>
    <source>
        <strain evidence="8">Expedition CK06-06</strain>
    </source>
</reference>
<dbReference type="AlphaFoldDB" id="X0XCH8"/>
<feature type="transmembrane region" description="Helical" evidence="6">
    <location>
        <begin position="117"/>
        <end position="140"/>
    </location>
</feature>
<feature type="transmembrane region" description="Helical" evidence="6">
    <location>
        <begin position="31"/>
        <end position="49"/>
    </location>
</feature>
<dbReference type="Pfam" id="PF13491">
    <property type="entry name" value="FtsK_4TM"/>
    <property type="match status" value="1"/>
</dbReference>
<name>X0XCH8_9ZZZZ</name>
<evidence type="ECO:0000256" key="3">
    <source>
        <dbReference type="ARBA" id="ARBA00022692"/>
    </source>
</evidence>
<evidence type="ECO:0000256" key="1">
    <source>
        <dbReference type="ARBA" id="ARBA00004651"/>
    </source>
</evidence>
<protein>
    <recommendedName>
        <fullName evidence="7">DNA translocase FtsK 4TM region domain-containing protein</fullName>
    </recommendedName>
</protein>
<feature type="non-terminal residue" evidence="8">
    <location>
        <position position="1"/>
    </location>
</feature>
<feature type="transmembrane region" description="Helical" evidence="6">
    <location>
        <begin position="79"/>
        <end position="105"/>
    </location>
</feature>
<keyword evidence="2" id="KW-1003">Cell membrane</keyword>